<reference evidence="1" key="1">
    <citation type="submission" date="2011-04" db="EMBL/GenBank/DDBJ databases">
        <title>Evolution of plant cell wall degrading machinery underlies the functional diversity of forest fungi.</title>
        <authorList>
            <consortium name="US DOE Joint Genome Institute (JGI-PGF)"/>
            <person name="Eastwood D.C."/>
            <person name="Floudas D."/>
            <person name="Binder M."/>
            <person name="Majcherczyk A."/>
            <person name="Schneider P."/>
            <person name="Aerts A."/>
            <person name="Asiegbu F.O."/>
            <person name="Baker S.E."/>
            <person name="Barry K."/>
            <person name="Bendiksby M."/>
            <person name="Blumentritt M."/>
            <person name="Coutinho P.M."/>
            <person name="Cullen D."/>
            <person name="Cullen D."/>
            <person name="Gathman A."/>
            <person name="Goodell B."/>
            <person name="Henrissat B."/>
            <person name="Ihrmark K."/>
            <person name="Kauserud H."/>
            <person name="Kohler A."/>
            <person name="LaButti K."/>
            <person name="Lapidus A."/>
            <person name="Lavin J.L."/>
            <person name="Lee Y.-H."/>
            <person name="Lindquist E."/>
            <person name="Lilly W."/>
            <person name="Lucas S."/>
            <person name="Morin E."/>
            <person name="Murat C."/>
            <person name="Oguiza J.A."/>
            <person name="Park J."/>
            <person name="Pisabarro A.G."/>
            <person name="Riley R."/>
            <person name="Rosling A."/>
            <person name="Salamov A."/>
            <person name="Schmidt O."/>
            <person name="Schmutz J."/>
            <person name="Skrede I."/>
            <person name="Stenlid J."/>
            <person name="Wiebenga A."/>
            <person name="Xie X."/>
            <person name="Kues U."/>
            <person name="Hibbett D.S."/>
            <person name="Hoffmeister D."/>
            <person name="Hogberg N."/>
            <person name="Martin F."/>
            <person name="Grigoriev I.V."/>
            <person name="Watkinson S.C."/>
        </authorList>
    </citation>
    <scope>NUCLEOTIDE SEQUENCE</scope>
    <source>
        <strain evidence="1">S7.9</strain>
    </source>
</reference>
<dbReference type="HOGENOM" id="CLU_2997881_0_0_1"/>
<sequence length="57" mass="6681">MSKIVQQLELLLKHSKFTVKRYDHPHTKQNPLKTQVNHYSPLRAGMKSVSRINVLKL</sequence>
<dbReference type="AlphaFoldDB" id="F8NNG0"/>
<dbReference type="Proteomes" id="UP000008064">
    <property type="component" value="Unassembled WGS sequence"/>
</dbReference>
<dbReference type="RefSeq" id="XP_007316108.1">
    <property type="nucleotide sequence ID" value="XM_007316046.1"/>
</dbReference>
<name>F8NNG0_SERL9</name>
<gene>
    <name evidence="1" type="ORF">SERLADRAFT_383932</name>
</gene>
<proteinExistence type="predicted"/>
<dbReference type="KEGG" id="sla:SERLADRAFT_383932"/>
<dbReference type="GeneID" id="18811079"/>
<dbReference type="EMBL" id="GL945431">
    <property type="protein sequence ID" value="EGO28017.1"/>
    <property type="molecule type" value="Genomic_DNA"/>
</dbReference>
<protein>
    <submittedName>
        <fullName evidence="1">Uncharacterized protein</fullName>
    </submittedName>
</protein>
<evidence type="ECO:0000313" key="1">
    <source>
        <dbReference type="EMBL" id="EGO28017.1"/>
    </source>
</evidence>
<accession>F8NNG0</accession>
<organism>
    <name type="scientific">Serpula lacrymans var. lacrymans (strain S7.9)</name>
    <name type="common">Dry rot fungus</name>
    <dbReference type="NCBI Taxonomy" id="578457"/>
    <lineage>
        <taxon>Eukaryota</taxon>
        <taxon>Fungi</taxon>
        <taxon>Dikarya</taxon>
        <taxon>Basidiomycota</taxon>
        <taxon>Agaricomycotina</taxon>
        <taxon>Agaricomycetes</taxon>
        <taxon>Agaricomycetidae</taxon>
        <taxon>Boletales</taxon>
        <taxon>Coniophorineae</taxon>
        <taxon>Serpulaceae</taxon>
        <taxon>Serpula</taxon>
    </lineage>
</organism>